<evidence type="ECO:0000256" key="1">
    <source>
        <dbReference type="SAM" id="MobiDB-lite"/>
    </source>
</evidence>
<dbReference type="AlphaFoldDB" id="A0A1G8R7F8"/>
<protein>
    <submittedName>
        <fullName evidence="2">Putative amidoligase enzyme</fullName>
    </submittedName>
</protein>
<dbReference type="RefSeq" id="WP_089849851.1">
    <property type="nucleotide sequence ID" value="NZ_FNEJ01000019.1"/>
</dbReference>
<dbReference type="Proteomes" id="UP000199093">
    <property type="component" value="Unassembled WGS sequence"/>
</dbReference>
<proteinExistence type="predicted"/>
<dbReference type="Pfam" id="PF12224">
    <property type="entry name" value="Amidoligase_2"/>
    <property type="match status" value="1"/>
</dbReference>
<organism evidence="2 3">
    <name type="scientific">Salipiger marinus</name>
    <dbReference type="NCBI Taxonomy" id="555512"/>
    <lineage>
        <taxon>Bacteria</taxon>
        <taxon>Pseudomonadati</taxon>
        <taxon>Pseudomonadota</taxon>
        <taxon>Alphaproteobacteria</taxon>
        <taxon>Rhodobacterales</taxon>
        <taxon>Roseobacteraceae</taxon>
        <taxon>Salipiger</taxon>
    </lineage>
</organism>
<evidence type="ECO:0000313" key="2">
    <source>
        <dbReference type="EMBL" id="SDJ12763.1"/>
    </source>
</evidence>
<keyword evidence="2" id="KW-0436">Ligase</keyword>
<gene>
    <name evidence="2" type="ORF">SAMN04487993_101910</name>
</gene>
<reference evidence="2 3" key="1">
    <citation type="submission" date="2016-10" db="EMBL/GenBank/DDBJ databases">
        <authorList>
            <person name="de Groot N.N."/>
        </authorList>
    </citation>
    <scope>NUCLEOTIDE SEQUENCE [LARGE SCALE GENOMIC DNA]</scope>
    <source>
        <strain evidence="2 3">DSM 26424</strain>
    </source>
</reference>
<dbReference type="OrthoDB" id="5597599at2"/>
<accession>A0A1G8R7F8</accession>
<dbReference type="STRING" id="555512.SAMN04487993_101910"/>
<keyword evidence="3" id="KW-1185">Reference proteome</keyword>
<dbReference type="GO" id="GO:0016874">
    <property type="term" value="F:ligase activity"/>
    <property type="evidence" value="ECO:0007669"/>
    <property type="project" value="UniProtKB-KW"/>
</dbReference>
<name>A0A1G8R7F8_9RHOB</name>
<sequence length="325" mass="36266">MSPISDLAPDTRPLPLPRPMTAAGKPRRVGVEVEFSGLTEEQVAGILTEVLGGRAHEQRPGRWLVEDSRLGGFEVYLDSRPLEALHHDGLGNHIRDLARAVVPVEIVSDPLQVDDLAPLDEAMAALREAGAEGTGAGMLSGFGLHFNPEVVSLDFADVAPVLTAHALIEDHLRRRTGTDLARRLMTWVDPYPRTLVDRLAARDAPADMTALMDTYLRLAPTRNHGLDMMCIFAEIDRPRVARSMDMELISPRPTYHWRLPDCRIDEPDWSLALEWNRWVLVEQVAENPDLLERLKEAWRDHRASLTSIRADWAWRSGGLLEGAGL</sequence>
<feature type="region of interest" description="Disordered" evidence="1">
    <location>
        <begin position="1"/>
        <end position="25"/>
    </location>
</feature>
<evidence type="ECO:0000313" key="3">
    <source>
        <dbReference type="Proteomes" id="UP000199093"/>
    </source>
</evidence>
<dbReference type="InterPro" id="IPR022025">
    <property type="entry name" value="Amidoligase_2"/>
</dbReference>
<dbReference type="EMBL" id="FNEJ01000019">
    <property type="protein sequence ID" value="SDJ12763.1"/>
    <property type="molecule type" value="Genomic_DNA"/>
</dbReference>